<dbReference type="AlphaFoldDB" id="A0A7W6F0P9"/>
<proteinExistence type="predicted"/>
<gene>
    <name evidence="1" type="ORF">GGR11_002758</name>
</gene>
<evidence type="ECO:0000313" key="1">
    <source>
        <dbReference type="EMBL" id="MBB3873205.1"/>
    </source>
</evidence>
<accession>A0A7W6F0P9</accession>
<dbReference type="EMBL" id="JACIDA010000002">
    <property type="protein sequence ID" value="MBB3873205.1"/>
    <property type="molecule type" value="Genomic_DNA"/>
</dbReference>
<sequence length="506" mass="55738">MTDPIQGLQILTEPLLQFGHGQMLPDPKDGLFLFGPMIDEAKPAEMRVGVIGTDEGIARYKKWVAQITGYIPAAKAEQHHLAFPGFEAAFKTKWPANPVATISISAAALSSTVRIPDGHERVYKTVDLFDQAIRKFLREEDSVPAVWFVVIPDDVHRFCRPKSIVPLPERTRTSQRFSARTARNFVKAPSMFAEDNAAAEPYRYEVDFHNQLKARLLDQKVVLQIVRESTIDPEGVNALGGKPRMLQDPANIAWNLSTTAFFKAGGRPWALAGVREDVCYIGLVFKKTDTAGSPGNACCGAQMFLGSGDGVVFKGAVGPWYSLTTSEFHLDEAKAKEIAGLVVEAYIAKHGRPPKELFIHAKQHFNEAEWRGFSSAVGPDTRLVGVRIQTTREIKLFRQGRSPVLRGTALTVSPRKGYLWTIGFVPDLQTYPGREAPNPLSIEVTKGDADLTQVMQDVLGLTKLNFNACIYGDGTPVTLRFADDVGEILTAAPIANLPPLPFKHYI</sequence>
<reference evidence="1 2" key="1">
    <citation type="submission" date="2020-08" db="EMBL/GenBank/DDBJ databases">
        <title>Genomic Encyclopedia of Type Strains, Phase IV (KMG-IV): sequencing the most valuable type-strain genomes for metagenomic binning, comparative biology and taxonomic classification.</title>
        <authorList>
            <person name="Goeker M."/>
        </authorList>
    </citation>
    <scope>NUCLEOTIDE SEQUENCE [LARGE SCALE GENOMIC DNA]</scope>
    <source>
        <strain evidence="1 2">DSM 14878</strain>
    </source>
</reference>
<dbReference type="InterPro" id="IPR012337">
    <property type="entry name" value="RNaseH-like_sf"/>
</dbReference>
<comment type="caution">
    <text evidence="1">The sequence shown here is derived from an EMBL/GenBank/DDBJ whole genome shotgun (WGS) entry which is preliminary data.</text>
</comment>
<dbReference type="SUPFAM" id="SSF53098">
    <property type="entry name" value="Ribonuclease H-like"/>
    <property type="match status" value="1"/>
</dbReference>
<dbReference type="GO" id="GO:0003676">
    <property type="term" value="F:nucleic acid binding"/>
    <property type="evidence" value="ECO:0007669"/>
    <property type="project" value="InterPro"/>
</dbReference>
<evidence type="ECO:0008006" key="3">
    <source>
        <dbReference type="Google" id="ProtNLM"/>
    </source>
</evidence>
<dbReference type="RefSeq" id="WP_221205269.1">
    <property type="nucleotide sequence ID" value="NZ_JACIDA010000002.1"/>
</dbReference>
<dbReference type="CDD" id="cd04659">
    <property type="entry name" value="Piwi_piwi-like_ProArk"/>
    <property type="match status" value="1"/>
</dbReference>
<dbReference type="InterPro" id="IPR036397">
    <property type="entry name" value="RNaseH_sf"/>
</dbReference>
<name>A0A7W6F0P9_9CAUL</name>
<evidence type="ECO:0000313" key="2">
    <source>
        <dbReference type="Proteomes" id="UP000532936"/>
    </source>
</evidence>
<dbReference type="Gene3D" id="3.30.420.10">
    <property type="entry name" value="Ribonuclease H-like superfamily/Ribonuclease H"/>
    <property type="match status" value="1"/>
</dbReference>
<organism evidence="1 2">
    <name type="scientific">Brevundimonas mediterranea</name>
    <dbReference type="NCBI Taxonomy" id="74329"/>
    <lineage>
        <taxon>Bacteria</taxon>
        <taxon>Pseudomonadati</taxon>
        <taxon>Pseudomonadota</taxon>
        <taxon>Alphaproteobacteria</taxon>
        <taxon>Caulobacterales</taxon>
        <taxon>Caulobacteraceae</taxon>
        <taxon>Brevundimonas</taxon>
    </lineage>
</organism>
<dbReference type="Proteomes" id="UP000532936">
    <property type="component" value="Unassembled WGS sequence"/>
</dbReference>
<protein>
    <recommendedName>
        <fullName evidence="3">Piwi domain-containing protein</fullName>
    </recommendedName>
</protein>